<dbReference type="AlphaFoldDB" id="C0BVC7"/>
<dbReference type="EMBL" id="ABXX02000007">
    <property type="protein sequence ID" value="EEG69919.1"/>
    <property type="molecule type" value="Genomic_DNA"/>
</dbReference>
<organism evidence="1 2">
    <name type="scientific">Bifidobacterium pseudocatenulatum DSM 20438 = JCM 1200 = LMG 10505</name>
    <dbReference type="NCBI Taxonomy" id="547043"/>
    <lineage>
        <taxon>Bacteria</taxon>
        <taxon>Bacillati</taxon>
        <taxon>Actinomycetota</taxon>
        <taxon>Actinomycetes</taxon>
        <taxon>Bifidobacteriales</taxon>
        <taxon>Bifidobacteriaceae</taxon>
        <taxon>Bifidobacterium</taxon>
    </lineage>
</organism>
<reference evidence="1 2" key="1">
    <citation type="submission" date="2009-02" db="EMBL/GenBank/DDBJ databases">
        <title>Draft genome sequence of Bifidobacterium pseudocatenulatum (DSM 20438).</title>
        <authorList>
            <person name="Sudarsanam P."/>
            <person name="Ley R."/>
            <person name="Guruge J."/>
            <person name="Turnbaugh P.J."/>
            <person name="Mahowald M."/>
            <person name="Liep D."/>
            <person name="Gordon J."/>
        </authorList>
    </citation>
    <scope>NUCLEOTIDE SEQUENCE [LARGE SCALE GENOMIC DNA]</scope>
    <source>
        <strain evidence="1 2">DSM 20438</strain>
    </source>
</reference>
<protein>
    <submittedName>
        <fullName evidence="1">Uncharacterized protein</fullName>
    </submittedName>
</protein>
<evidence type="ECO:0000313" key="2">
    <source>
        <dbReference type="Proteomes" id="UP000003875"/>
    </source>
</evidence>
<name>C0BVC7_BIFPS</name>
<gene>
    <name evidence="1" type="ORF">BIFPSEUDO_04373</name>
</gene>
<accession>C0BVC7</accession>
<reference evidence="1 2" key="2">
    <citation type="submission" date="2009-02" db="EMBL/GenBank/DDBJ databases">
        <authorList>
            <person name="Fulton L."/>
            <person name="Clifton S."/>
            <person name="Fulton B."/>
            <person name="Xu J."/>
            <person name="Minx P."/>
            <person name="Pepin K.H."/>
            <person name="Johnson M."/>
            <person name="Bhonagiri V."/>
            <person name="Nash W.E."/>
            <person name="Mardis E.R."/>
            <person name="Wilson R.K."/>
        </authorList>
    </citation>
    <scope>NUCLEOTIDE SEQUENCE [LARGE SCALE GENOMIC DNA]</scope>
    <source>
        <strain evidence="1 2">DSM 20438</strain>
    </source>
</reference>
<dbReference type="Proteomes" id="UP000003875">
    <property type="component" value="Unassembled WGS sequence"/>
</dbReference>
<evidence type="ECO:0000313" key="1">
    <source>
        <dbReference type="EMBL" id="EEG69919.1"/>
    </source>
</evidence>
<comment type="caution">
    <text evidence="1">The sequence shown here is derived from an EMBL/GenBank/DDBJ whole genome shotgun (WGS) entry which is preliminary data.</text>
</comment>
<proteinExistence type="predicted"/>
<sequence length="66" mass="7316">MTSFVVVCNDLCHCSSTYGYTVLFPPSKRRTHQPSAASYHSRSSSANWQISTLRPRVPNSMSPVAL</sequence>
<dbReference type="KEGG" id="bpsc:BBPC_0619"/>